<comment type="domain">
    <text evidence="6">Has three domains with a flexible linker between the domains II and III and assumes an 'L' shape. Domain III is highly mobile and contacts RuvB.</text>
</comment>
<evidence type="ECO:0000256" key="6">
    <source>
        <dbReference type="HAMAP-Rule" id="MF_00031"/>
    </source>
</evidence>
<comment type="caution">
    <text evidence="6">Lacks conserved residue(s) required for the propagation of feature annotation.</text>
</comment>
<dbReference type="GO" id="GO:0009379">
    <property type="term" value="C:Holliday junction helicase complex"/>
    <property type="evidence" value="ECO:0007669"/>
    <property type="project" value="InterPro"/>
</dbReference>
<comment type="similarity">
    <text evidence="6">Belongs to the RuvA family.</text>
</comment>
<dbReference type="InterPro" id="IPR000085">
    <property type="entry name" value="RuvA"/>
</dbReference>
<comment type="subcellular location">
    <subcellularLocation>
        <location evidence="6">Cytoplasm</location>
    </subcellularLocation>
</comment>
<evidence type="ECO:0000256" key="3">
    <source>
        <dbReference type="ARBA" id="ARBA00023125"/>
    </source>
</evidence>
<dbReference type="GO" id="GO:0005737">
    <property type="term" value="C:cytoplasm"/>
    <property type="evidence" value="ECO:0007669"/>
    <property type="project" value="UniProtKB-SubCell"/>
</dbReference>
<evidence type="ECO:0000259" key="7">
    <source>
        <dbReference type="SMART" id="SM00278"/>
    </source>
</evidence>
<dbReference type="InterPro" id="IPR011114">
    <property type="entry name" value="RuvA_C"/>
</dbReference>
<keyword evidence="4 6" id="KW-0233">DNA recombination</keyword>
<dbReference type="GO" id="GO:0000400">
    <property type="term" value="F:four-way junction DNA binding"/>
    <property type="evidence" value="ECO:0007669"/>
    <property type="project" value="UniProtKB-UniRule"/>
</dbReference>
<dbReference type="Gene3D" id="1.10.150.20">
    <property type="entry name" value="5' to 3' exonuclease, C-terminal subdomain"/>
    <property type="match status" value="1"/>
</dbReference>
<organism evidence="8 9">
    <name type="scientific">Bifidobacterium commune</name>
    <dbReference type="NCBI Taxonomy" id="1505727"/>
    <lineage>
        <taxon>Bacteria</taxon>
        <taxon>Bacillati</taxon>
        <taxon>Actinomycetota</taxon>
        <taxon>Actinomycetes</taxon>
        <taxon>Bifidobacteriales</taxon>
        <taxon>Bifidobacteriaceae</taxon>
        <taxon>Bifidobacterium</taxon>
    </lineage>
</organism>
<accession>A0A1C4H2B6</accession>
<comment type="subunit">
    <text evidence="6">Homotetramer. Forms an RuvA(8)-RuvB(12)-Holliday junction (HJ) complex. HJ DNA is sandwiched between 2 RuvA tetramers; dsDNA enters through RuvA and exits via RuvB. An RuvB hexamer assembles on each DNA strand where it exits the tetramer. Each RuvB hexamer is contacted by two RuvA subunits (via domain III) on 2 adjacent RuvB subunits; this complex drives branch migration. In the full resolvosome a probable DNA-RuvA(4)-RuvB(12)-RuvC(2) complex forms which resolves the HJ.</text>
</comment>
<keyword evidence="8" id="KW-0547">Nucleotide-binding</keyword>
<evidence type="ECO:0000313" key="9">
    <source>
        <dbReference type="Proteomes" id="UP000242610"/>
    </source>
</evidence>
<dbReference type="InterPro" id="IPR036267">
    <property type="entry name" value="RuvA_C_sf"/>
</dbReference>
<evidence type="ECO:0000256" key="2">
    <source>
        <dbReference type="ARBA" id="ARBA00022763"/>
    </source>
</evidence>
<feature type="domain" description="Helix-hairpin-helix DNA-binding motif class 1" evidence="7">
    <location>
        <begin position="72"/>
        <end position="91"/>
    </location>
</feature>
<dbReference type="Gene3D" id="2.40.50.140">
    <property type="entry name" value="Nucleic acid-binding proteins"/>
    <property type="match status" value="1"/>
</dbReference>
<dbReference type="GO" id="GO:0009378">
    <property type="term" value="F:four-way junction helicase activity"/>
    <property type="evidence" value="ECO:0007669"/>
    <property type="project" value="InterPro"/>
</dbReference>
<keyword evidence="8" id="KW-0347">Helicase</keyword>
<evidence type="ECO:0000256" key="4">
    <source>
        <dbReference type="ARBA" id="ARBA00023172"/>
    </source>
</evidence>
<dbReference type="InterPro" id="IPR012340">
    <property type="entry name" value="NA-bd_OB-fold"/>
</dbReference>
<feature type="region of interest" description="Domain III" evidence="6">
    <location>
        <begin position="149"/>
        <end position="205"/>
    </location>
</feature>
<evidence type="ECO:0000256" key="1">
    <source>
        <dbReference type="ARBA" id="ARBA00022490"/>
    </source>
</evidence>
<dbReference type="AlphaFoldDB" id="A0A1C4H2B6"/>
<keyword evidence="9" id="KW-1185">Reference proteome</keyword>
<keyword evidence="2 6" id="KW-0227">DNA damage</keyword>
<reference evidence="9" key="1">
    <citation type="submission" date="2016-08" db="EMBL/GenBank/DDBJ databases">
        <authorList>
            <person name="Varghese N."/>
            <person name="Submissions Spin"/>
        </authorList>
    </citation>
    <scope>NUCLEOTIDE SEQUENCE [LARGE SCALE GENOMIC DNA]</scope>
    <source>
        <strain evidence="9">R-52791</strain>
    </source>
</reference>
<dbReference type="SMART" id="SM00278">
    <property type="entry name" value="HhH1"/>
    <property type="match status" value="2"/>
</dbReference>
<evidence type="ECO:0000256" key="5">
    <source>
        <dbReference type="ARBA" id="ARBA00023204"/>
    </source>
</evidence>
<dbReference type="NCBIfam" id="TIGR00084">
    <property type="entry name" value="ruvA"/>
    <property type="match status" value="1"/>
</dbReference>
<dbReference type="CDD" id="cd14332">
    <property type="entry name" value="UBA_RuvA_C"/>
    <property type="match status" value="1"/>
</dbReference>
<dbReference type="HAMAP" id="MF_00031">
    <property type="entry name" value="DNA_HJ_migration_RuvA"/>
    <property type="match status" value="1"/>
</dbReference>
<comment type="function">
    <text evidence="6">The RuvA-RuvB-RuvC complex processes Holliday junction (HJ) DNA during genetic recombination and DNA repair, while the RuvA-RuvB complex plays an important role in the rescue of blocked DNA replication forks via replication fork reversal (RFR). RuvA specifically binds to HJ cruciform DNA, conferring on it an open structure. The RuvB hexamer acts as an ATP-dependent pump, pulling dsDNA into and through the RuvAB complex. HJ branch migration allows RuvC to scan DNA until it finds its consensus sequence, where it cleaves and resolves the cruciform DNA.</text>
</comment>
<keyword evidence="1 6" id="KW-0963">Cytoplasm</keyword>
<keyword evidence="8" id="KW-0378">Hydrolase</keyword>
<keyword evidence="5 6" id="KW-0234">DNA repair</keyword>
<dbReference type="GO" id="GO:0005524">
    <property type="term" value="F:ATP binding"/>
    <property type="evidence" value="ECO:0007669"/>
    <property type="project" value="InterPro"/>
</dbReference>
<feature type="region of interest" description="Domain II" evidence="6">
    <location>
        <begin position="64"/>
        <end position="141"/>
    </location>
</feature>
<dbReference type="Pfam" id="PF07499">
    <property type="entry name" value="RuvA_C"/>
    <property type="match status" value="1"/>
</dbReference>
<dbReference type="GO" id="GO:0006310">
    <property type="term" value="P:DNA recombination"/>
    <property type="evidence" value="ECO:0007669"/>
    <property type="project" value="UniProtKB-UniRule"/>
</dbReference>
<feature type="domain" description="Helix-hairpin-helix DNA-binding motif class 1" evidence="7">
    <location>
        <begin position="107"/>
        <end position="126"/>
    </location>
</feature>
<dbReference type="SUPFAM" id="SSF46929">
    <property type="entry name" value="DNA helicase RuvA subunit, C-terminal domain"/>
    <property type="match status" value="1"/>
</dbReference>
<dbReference type="GO" id="GO:0006281">
    <property type="term" value="P:DNA repair"/>
    <property type="evidence" value="ECO:0007669"/>
    <property type="project" value="UniProtKB-UniRule"/>
</dbReference>
<dbReference type="InterPro" id="IPR013849">
    <property type="entry name" value="DNA_helicase_Holl-junc_RuvA_I"/>
</dbReference>
<dbReference type="Proteomes" id="UP000242610">
    <property type="component" value="Unassembled WGS sequence"/>
</dbReference>
<dbReference type="GO" id="GO:0048476">
    <property type="term" value="C:Holliday junction resolvase complex"/>
    <property type="evidence" value="ECO:0007669"/>
    <property type="project" value="UniProtKB-UniRule"/>
</dbReference>
<dbReference type="OrthoDB" id="5293449at2"/>
<keyword evidence="8" id="KW-0067">ATP-binding</keyword>
<dbReference type="RefSeq" id="WP_091847611.1">
    <property type="nucleotide sequence ID" value="NZ_FMBL01000001.1"/>
</dbReference>
<sequence>MIGMLSGTVDFVGSDAALIEVNGVGFEVRMPAAEMSALHAGQNVKVFTSLAVSQDAIALYGFLSPSSKRMFLQLQKVSGIGPRVALSLLSTLPPDELARTVRDGDAAALAKAPGLGKKGAQKIILELRGSINIDEIEQGNTSSKPDYDNGIRQVIEGLISLGWRENDAAHAVSEVCKANGINTPLEDTEIPHVLKLALTSLDRGR</sequence>
<name>A0A1C4H2B6_9BIFI</name>
<gene>
    <name evidence="6" type="primary">ruvA</name>
    <name evidence="8" type="ORF">GA0061077_0457</name>
</gene>
<dbReference type="InterPro" id="IPR010994">
    <property type="entry name" value="RuvA_2-like"/>
</dbReference>
<dbReference type="SUPFAM" id="SSF47781">
    <property type="entry name" value="RuvA domain 2-like"/>
    <property type="match status" value="1"/>
</dbReference>
<keyword evidence="3 6" id="KW-0238">DNA-binding</keyword>
<dbReference type="Gene3D" id="1.10.8.10">
    <property type="entry name" value="DNA helicase RuvA subunit, C-terminal domain"/>
    <property type="match status" value="1"/>
</dbReference>
<dbReference type="InterPro" id="IPR003583">
    <property type="entry name" value="Hlx-hairpin-Hlx_DNA-bd_motif"/>
</dbReference>
<dbReference type="Pfam" id="PF14520">
    <property type="entry name" value="HHH_5"/>
    <property type="match status" value="1"/>
</dbReference>
<dbReference type="SUPFAM" id="SSF50249">
    <property type="entry name" value="Nucleic acid-binding proteins"/>
    <property type="match status" value="1"/>
</dbReference>
<dbReference type="Pfam" id="PF01330">
    <property type="entry name" value="RuvA_N"/>
    <property type="match status" value="1"/>
</dbReference>
<proteinExistence type="inferred from homology"/>
<evidence type="ECO:0000313" key="8">
    <source>
        <dbReference type="EMBL" id="SCC78862.1"/>
    </source>
</evidence>
<protein>
    <recommendedName>
        <fullName evidence="6">Holliday junction branch migration complex subunit RuvA</fullName>
    </recommendedName>
</protein>
<dbReference type="EMBL" id="FMBL01000001">
    <property type="protein sequence ID" value="SCC78862.1"/>
    <property type="molecule type" value="Genomic_DNA"/>
</dbReference>
<dbReference type="STRING" id="1505727.GA0061077_0457"/>